<dbReference type="PANTHER" id="PTHR32208">
    <property type="entry name" value="SECRETED PROTEIN-RELATED"/>
    <property type="match status" value="1"/>
</dbReference>
<name>A0A2J5HHY9_9EURO</name>
<evidence type="ECO:0000259" key="3">
    <source>
        <dbReference type="PROSITE" id="PS50022"/>
    </source>
</evidence>
<dbReference type="PROSITE" id="PS50022">
    <property type="entry name" value="FA58C_3"/>
    <property type="match status" value="1"/>
</dbReference>
<keyword evidence="5" id="KW-1185">Reference proteome</keyword>
<feature type="domain" description="F5/8 type C" evidence="3">
    <location>
        <begin position="42"/>
        <end position="188"/>
    </location>
</feature>
<dbReference type="Pfam" id="PF07250">
    <property type="entry name" value="Glyoxal_oxid_N"/>
    <property type="match status" value="1"/>
</dbReference>
<dbReference type="InterPro" id="IPR008979">
    <property type="entry name" value="Galactose-bd-like_sf"/>
</dbReference>
<feature type="region of interest" description="Disordered" evidence="2">
    <location>
        <begin position="33"/>
        <end position="60"/>
    </location>
</feature>
<proteinExistence type="predicted"/>
<dbReference type="AlphaFoldDB" id="A0A2J5HHY9"/>
<dbReference type="InterPro" id="IPR014756">
    <property type="entry name" value="Ig_E-set"/>
</dbReference>
<evidence type="ECO:0000256" key="1">
    <source>
        <dbReference type="ARBA" id="ARBA00022729"/>
    </source>
</evidence>
<dbReference type="Gene3D" id="2.130.10.80">
    <property type="entry name" value="Galactose oxidase/kelch, beta-propeller"/>
    <property type="match status" value="1"/>
</dbReference>
<dbReference type="PANTHER" id="PTHR32208:SF68">
    <property type="entry name" value="GALACTOSE OXIDASE"/>
    <property type="match status" value="1"/>
</dbReference>
<dbReference type="UniPathway" id="UPA00280"/>
<gene>
    <name evidence="4" type="ORF">BDW42DRAFT_178556</name>
</gene>
<dbReference type="InterPro" id="IPR015202">
    <property type="entry name" value="GO-like_E_set"/>
</dbReference>
<reference evidence="5" key="1">
    <citation type="submission" date="2017-12" db="EMBL/GenBank/DDBJ databases">
        <authorList>
            <consortium name="DOE Joint Genome Institute"/>
            <person name="Mondo S.J."/>
            <person name="Kjaerbolling I."/>
            <person name="Vesth T.C."/>
            <person name="Frisvad J.C."/>
            <person name="Nybo J.L."/>
            <person name="Theobald S."/>
            <person name="Kuo A."/>
            <person name="Bowyer P."/>
            <person name="Matsuda Y."/>
            <person name="Lyhne E.K."/>
            <person name="Kogle M.E."/>
            <person name="Clum A."/>
            <person name="Lipzen A."/>
            <person name="Salamov A."/>
            <person name="Ngan C.Y."/>
            <person name="Daum C."/>
            <person name="Chiniquy J."/>
            <person name="Barry K."/>
            <person name="LaButti K."/>
            <person name="Haridas S."/>
            <person name="Simmons B.A."/>
            <person name="Magnuson J.K."/>
            <person name="Mortensen U.H."/>
            <person name="Larsen T.O."/>
            <person name="Grigoriev I.V."/>
            <person name="Baker S.E."/>
            <person name="Andersen M.R."/>
            <person name="Nordberg H.P."/>
            <person name="Cantor M.N."/>
            <person name="Hua S.X."/>
        </authorList>
    </citation>
    <scope>NUCLEOTIDE SEQUENCE [LARGE SCALE GENOMIC DNA]</scope>
    <source>
        <strain evidence="5">IBT 19404</strain>
    </source>
</reference>
<keyword evidence="1" id="KW-0732">Signal</keyword>
<dbReference type="SUPFAM" id="SSF50965">
    <property type="entry name" value="Galactose oxidase, central domain"/>
    <property type="match status" value="1"/>
</dbReference>
<dbReference type="InterPro" id="IPR000421">
    <property type="entry name" value="FA58C"/>
</dbReference>
<accession>A0A2J5HHY9</accession>
<dbReference type="Pfam" id="PF00754">
    <property type="entry name" value="F5_F8_type_C"/>
    <property type="match status" value="1"/>
</dbReference>
<dbReference type="Gene3D" id="2.60.40.10">
    <property type="entry name" value="Immunoglobulins"/>
    <property type="match status" value="1"/>
</dbReference>
<dbReference type="InterPro" id="IPR009880">
    <property type="entry name" value="Glyoxal_oxidase_N"/>
</dbReference>
<dbReference type="InterPro" id="IPR013783">
    <property type="entry name" value="Ig-like_fold"/>
</dbReference>
<sequence>MKVPWGFAAAVPALVHAQMDPLDHDKLYQEGKTPAVDKFGEDTVPTLDQPKPPGQKINPSDLSVTCSSSVTGHGCSNVLDPSIASYWQNEDVGGTQWITVDLEKERSISGLVMVPYQDADAFIETHTVEVSQDMKTWKEVAYGRWWPDNSEKLSVFQPEKGRYLRLQMTHSPAFISELDVYETEYIQPDPKKGAWGPTIDLPLVPVSGAIDPTTGNLIGWSSWQYNTYLQNMGSKTQVSTWNPYKRTVTPREVNQTNHDMFCPGITFDEHGNIVVTGGNSARQTTRYNTATGQWEKRYHMNVDRGYQGATILSDGRIFVIGGSFGEVIGNKFGEVYDVQADRWTELPECDVTKMYTEDLDSWRMDNHGWLFGWKNETVFQAGPSKQMNWYGMVGNGTTTPAGDRNHEEYGDAMCGNAVMFDGGKILGFGGSQDYEKSPALDDTYIISIDEPNTDASVVQPAGMKYKRTFHNSVVLPDGSVFVAGGQDWGFPFNETTFVSEPERFVYNAKEPAKSTWETWLPNTVARTYHSIALLLQDGTVFVGGGGLCGNCTANHFDGQIFTPPSHLNSDGSLRSRPVIYSVEPAEAKPGDWIKVKTDSRIAEDAASIIRYGSATHTVDTDQRRLSVPFKRRWFWHGFNTYDFQIPEDPGVAAPGYYMLYVLDRYGTPSKSVNVRVAAV</sequence>
<organism evidence="4 5">
    <name type="scientific">Aspergillus taichungensis</name>
    <dbReference type="NCBI Taxonomy" id="482145"/>
    <lineage>
        <taxon>Eukaryota</taxon>
        <taxon>Fungi</taxon>
        <taxon>Dikarya</taxon>
        <taxon>Ascomycota</taxon>
        <taxon>Pezizomycotina</taxon>
        <taxon>Eurotiomycetes</taxon>
        <taxon>Eurotiomycetidae</taxon>
        <taxon>Eurotiales</taxon>
        <taxon>Aspergillaceae</taxon>
        <taxon>Aspergillus</taxon>
        <taxon>Aspergillus subgen. Circumdati</taxon>
    </lineage>
</organism>
<dbReference type="CDD" id="cd02851">
    <property type="entry name" value="E_set_GO_C"/>
    <property type="match status" value="1"/>
</dbReference>
<dbReference type="Gene3D" id="2.60.120.260">
    <property type="entry name" value="Galactose-binding domain-like"/>
    <property type="match status" value="1"/>
</dbReference>
<evidence type="ECO:0000256" key="2">
    <source>
        <dbReference type="SAM" id="MobiDB-lite"/>
    </source>
</evidence>
<protein>
    <recommendedName>
        <fullName evidence="3">F5/8 type C domain-containing protein</fullName>
    </recommendedName>
</protein>
<dbReference type="SUPFAM" id="SSF81296">
    <property type="entry name" value="E set domains"/>
    <property type="match status" value="1"/>
</dbReference>
<dbReference type="Proteomes" id="UP000235023">
    <property type="component" value="Unassembled WGS sequence"/>
</dbReference>
<evidence type="ECO:0000313" key="4">
    <source>
        <dbReference type="EMBL" id="PLN76519.1"/>
    </source>
</evidence>
<dbReference type="InterPro" id="IPR011043">
    <property type="entry name" value="Gal_Oxase/kelch_b-propeller"/>
</dbReference>
<dbReference type="InterPro" id="IPR037293">
    <property type="entry name" value="Gal_Oxidase_central_sf"/>
</dbReference>
<dbReference type="EMBL" id="KZ559616">
    <property type="protein sequence ID" value="PLN76519.1"/>
    <property type="molecule type" value="Genomic_DNA"/>
</dbReference>
<evidence type="ECO:0000313" key="5">
    <source>
        <dbReference type="Proteomes" id="UP000235023"/>
    </source>
</evidence>
<dbReference type="SUPFAM" id="SSF49785">
    <property type="entry name" value="Galactose-binding domain-like"/>
    <property type="match status" value="1"/>
</dbReference>
<dbReference type="Pfam" id="PF09118">
    <property type="entry name" value="GO-like_E_set"/>
    <property type="match status" value="1"/>
</dbReference>
<dbReference type="OrthoDB" id="2019572at2759"/>